<dbReference type="PRINTS" id="PR00385">
    <property type="entry name" value="P450"/>
</dbReference>
<dbReference type="InterPro" id="IPR036396">
    <property type="entry name" value="Cyt_P450_sf"/>
</dbReference>
<keyword evidence="7 14" id="KW-0479">Metal-binding</keyword>
<evidence type="ECO:0000256" key="14">
    <source>
        <dbReference type="PIRSR" id="PIRSR602401-1"/>
    </source>
</evidence>
<dbReference type="GO" id="GO:0005789">
    <property type="term" value="C:endoplasmic reticulum membrane"/>
    <property type="evidence" value="ECO:0007669"/>
    <property type="project" value="UniProtKB-SubCell"/>
</dbReference>
<accession>A0A1W6L1H7</accession>
<comment type="subcellular location">
    <subcellularLocation>
        <location evidence="4">Endoplasmic reticulum membrane</location>
        <topology evidence="4">Peripheral membrane protein</topology>
    </subcellularLocation>
    <subcellularLocation>
        <location evidence="3">Microsome membrane</location>
        <topology evidence="3">Peripheral membrane protein</topology>
    </subcellularLocation>
</comment>
<evidence type="ECO:0000256" key="2">
    <source>
        <dbReference type="ARBA" id="ARBA00003690"/>
    </source>
</evidence>
<evidence type="ECO:0000256" key="8">
    <source>
        <dbReference type="ARBA" id="ARBA00022824"/>
    </source>
</evidence>
<keyword evidence="10 15" id="KW-0560">Oxidoreductase</keyword>
<dbReference type="PANTHER" id="PTHR24291:SF189">
    <property type="entry name" value="CYTOCHROME P450 4C3-RELATED"/>
    <property type="match status" value="1"/>
</dbReference>
<dbReference type="AlphaFoldDB" id="A0A1W6L1H7"/>
<reference evidence="17" key="1">
    <citation type="submission" date="2016-07" db="EMBL/GenBank/DDBJ databases">
        <title>Olfactory-related genes from the wheat stem sawfly, an agronomic pest and primitive hymenopteran.</title>
        <authorList>
            <person name="Gress J.C."/>
            <person name="Carey C.C."/>
            <person name="Dykgreve T.A."/>
            <person name="Walden K.O."/>
            <person name="Robertson H.M."/>
            <person name="Mazurie A."/>
            <person name="Wanner K.W."/>
        </authorList>
    </citation>
    <scope>NUCLEOTIDE SEQUENCE</scope>
</reference>
<evidence type="ECO:0000256" key="13">
    <source>
        <dbReference type="ARBA" id="ARBA00023136"/>
    </source>
</evidence>
<comment type="cofactor">
    <cofactor evidence="1 14">
        <name>heme</name>
        <dbReference type="ChEBI" id="CHEBI:30413"/>
    </cofactor>
</comment>
<dbReference type="CDD" id="cd20628">
    <property type="entry name" value="CYP4"/>
    <property type="match status" value="1"/>
</dbReference>
<evidence type="ECO:0000256" key="3">
    <source>
        <dbReference type="ARBA" id="ARBA00004174"/>
    </source>
</evidence>
<evidence type="ECO:0000256" key="10">
    <source>
        <dbReference type="ARBA" id="ARBA00023002"/>
    </source>
</evidence>
<dbReference type="GO" id="GO:0005506">
    <property type="term" value="F:iron ion binding"/>
    <property type="evidence" value="ECO:0007669"/>
    <property type="project" value="InterPro"/>
</dbReference>
<evidence type="ECO:0000256" key="1">
    <source>
        <dbReference type="ARBA" id="ARBA00001971"/>
    </source>
</evidence>
<keyword evidence="12 15" id="KW-0503">Monooxygenase</keyword>
<keyword evidence="11 14" id="KW-0408">Iron</keyword>
<evidence type="ECO:0000256" key="5">
    <source>
        <dbReference type="ARBA" id="ARBA00010617"/>
    </source>
</evidence>
<dbReference type="GO" id="GO:0016705">
    <property type="term" value="F:oxidoreductase activity, acting on paired donors, with incorporation or reduction of molecular oxygen"/>
    <property type="evidence" value="ECO:0007669"/>
    <property type="project" value="InterPro"/>
</dbReference>
<evidence type="ECO:0000256" key="6">
    <source>
        <dbReference type="ARBA" id="ARBA00022617"/>
    </source>
</evidence>
<proteinExistence type="evidence at transcript level"/>
<evidence type="ECO:0000256" key="11">
    <source>
        <dbReference type="ARBA" id="ARBA00023004"/>
    </source>
</evidence>
<dbReference type="PRINTS" id="PR00463">
    <property type="entry name" value="EP450I"/>
</dbReference>
<keyword evidence="9" id="KW-0492">Microsome</keyword>
<evidence type="ECO:0000256" key="4">
    <source>
        <dbReference type="ARBA" id="ARBA00004406"/>
    </source>
</evidence>
<evidence type="ECO:0000313" key="17">
    <source>
        <dbReference type="EMBL" id="ARN17932.1"/>
    </source>
</evidence>
<comment type="function">
    <text evidence="2">May be involved in the metabolism of insect hormones and in the breakdown of synthetic insecticides.</text>
</comment>
<evidence type="ECO:0000256" key="9">
    <source>
        <dbReference type="ARBA" id="ARBA00022848"/>
    </source>
</evidence>
<keyword evidence="16" id="KW-0812">Transmembrane</keyword>
<dbReference type="SUPFAM" id="SSF48264">
    <property type="entry name" value="Cytochrome P450"/>
    <property type="match status" value="1"/>
</dbReference>
<dbReference type="EMBL" id="KX609525">
    <property type="protein sequence ID" value="ARN17932.1"/>
    <property type="molecule type" value="mRNA"/>
</dbReference>
<organism evidence="17">
    <name type="scientific">Cephus cinctus</name>
    <name type="common">Wheat stem sawfly</name>
    <dbReference type="NCBI Taxonomy" id="211228"/>
    <lineage>
        <taxon>Eukaryota</taxon>
        <taxon>Metazoa</taxon>
        <taxon>Ecdysozoa</taxon>
        <taxon>Arthropoda</taxon>
        <taxon>Hexapoda</taxon>
        <taxon>Insecta</taxon>
        <taxon>Pterygota</taxon>
        <taxon>Neoptera</taxon>
        <taxon>Endopterygota</taxon>
        <taxon>Hymenoptera</taxon>
        <taxon>Cephoidea</taxon>
        <taxon>Cephidae</taxon>
        <taxon>Cephus</taxon>
    </lineage>
</organism>
<comment type="similarity">
    <text evidence="5 15">Belongs to the cytochrome P450 family.</text>
</comment>
<evidence type="ECO:0000256" key="15">
    <source>
        <dbReference type="RuleBase" id="RU000461"/>
    </source>
</evidence>
<dbReference type="InterPro" id="IPR017972">
    <property type="entry name" value="Cyt_P450_CS"/>
</dbReference>
<dbReference type="InterPro" id="IPR001128">
    <property type="entry name" value="Cyt_P450"/>
</dbReference>
<name>A0A1W6L1H7_CEPCN</name>
<dbReference type="PROSITE" id="PS00086">
    <property type="entry name" value="CYTOCHROME_P450"/>
    <property type="match status" value="1"/>
</dbReference>
<keyword evidence="6 14" id="KW-0349">Heme</keyword>
<dbReference type="InterPro" id="IPR050196">
    <property type="entry name" value="Cytochrome_P450_Monoox"/>
</dbReference>
<sequence length="514" mass="59646">MLLYVVLSLLILIIILIVPYHLIVHKSGNGKLINKIPGPKAYPILGNLLEFVVPFEELWHVVRGMNEKYYPIYRIWRFSHSVINIRHPDDIEAIIANSKHIEKSLIYRFLQPWFGTGLLTSTGRKWQQRRRILTPAFHFNILTEYSKTFIEHAEGLVNSLKAEGEETVKDIVPLITTVTLSSICETAMGTPVQEDEDFQTKFQFAVHKMGAIVVSRVFHPWLFNDWLYKFTPTFRLQTKVLDILHGFSLKIINIRQQYHDATGGKYLNQFSTDKKNIDGNEVKDSQRKRLSMLDLLIGVSRNTGQIDLAGIREEVDTFIFEGHDTTSMAICFIIQLLAEHKDIQEKARKEIDEILKQNDGEVTITEIQQFAYLDRCIKESLRLYPSVPFMSRKLSEDLQLKNYLLPAGTSVHIHTFDLHRDPNFWPDPLVFDPDRFLPEKIQGRHPFCYLPFSGGPRNCIGQKFAMLELKAIIGLLLHNFYLEAIDRPSETRFLPDLILRPAHPIRVRFVTRRK</sequence>
<evidence type="ECO:0000256" key="16">
    <source>
        <dbReference type="SAM" id="Phobius"/>
    </source>
</evidence>
<dbReference type="GO" id="GO:0004497">
    <property type="term" value="F:monooxygenase activity"/>
    <property type="evidence" value="ECO:0007669"/>
    <property type="project" value="UniProtKB-KW"/>
</dbReference>
<protein>
    <submittedName>
        <fullName evidence="17">Cytochrome P450-9</fullName>
    </submittedName>
</protein>
<gene>
    <name evidence="17" type="primary">P450-9</name>
</gene>
<evidence type="ECO:0000256" key="12">
    <source>
        <dbReference type="ARBA" id="ARBA00023033"/>
    </source>
</evidence>
<dbReference type="Gene3D" id="1.10.630.10">
    <property type="entry name" value="Cytochrome P450"/>
    <property type="match status" value="1"/>
</dbReference>
<dbReference type="PANTHER" id="PTHR24291">
    <property type="entry name" value="CYTOCHROME P450 FAMILY 4"/>
    <property type="match status" value="1"/>
</dbReference>
<dbReference type="Pfam" id="PF00067">
    <property type="entry name" value="p450"/>
    <property type="match status" value="1"/>
</dbReference>
<keyword evidence="8" id="KW-0256">Endoplasmic reticulum</keyword>
<keyword evidence="16" id="KW-1133">Transmembrane helix</keyword>
<evidence type="ECO:0000256" key="7">
    <source>
        <dbReference type="ARBA" id="ARBA00022723"/>
    </source>
</evidence>
<keyword evidence="13 16" id="KW-0472">Membrane</keyword>
<feature type="transmembrane region" description="Helical" evidence="16">
    <location>
        <begin position="6"/>
        <end position="24"/>
    </location>
</feature>
<dbReference type="GO" id="GO:0020037">
    <property type="term" value="F:heme binding"/>
    <property type="evidence" value="ECO:0007669"/>
    <property type="project" value="InterPro"/>
</dbReference>
<dbReference type="InterPro" id="IPR002401">
    <property type="entry name" value="Cyt_P450_E_grp-I"/>
</dbReference>
<feature type="binding site" description="axial binding residue" evidence="14">
    <location>
        <position position="459"/>
    </location>
    <ligand>
        <name>heme</name>
        <dbReference type="ChEBI" id="CHEBI:30413"/>
    </ligand>
    <ligandPart>
        <name>Fe</name>
        <dbReference type="ChEBI" id="CHEBI:18248"/>
    </ligandPart>
</feature>